<reference evidence="2" key="1">
    <citation type="submission" date="2023-05" db="EMBL/GenBank/DDBJ databases">
        <authorList>
            <person name="Zhang X."/>
        </authorList>
    </citation>
    <scope>NUCLEOTIDE SEQUENCE</scope>
    <source>
        <strain evidence="2">YF14B1</strain>
    </source>
</reference>
<evidence type="ECO:0000313" key="2">
    <source>
        <dbReference type="EMBL" id="MDJ1484107.1"/>
    </source>
</evidence>
<keyword evidence="1" id="KW-0472">Membrane</keyword>
<feature type="transmembrane region" description="Helical" evidence="1">
    <location>
        <begin position="122"/>
        <end position="150"/>
    </location>
</feature>
<sequence>MRISFILTIIYLFTTLTVSAFGLADWQHRAPGGTLMYDTGNGTELGLPKSHQSITPIRSWYFYKNHIVIVGGPGYMIVNETNGDLKQFSSEQEWNNYIEYTGLEPVLWTRWYSDNWRFYETIAFAMIFMVLPIVFIALLLILITAVMQWASNGMKFQPRQWLPSRFRIKKRTVLIWLGIISLLVFRAFLDAYPQSW</sequence>
<protein>
    <submittedName>
        <fullName evidence="2">Uncharacterized protein</fullName>
    </submittedName>
</protein>
<feature type="transmembrane region" description="Helical" evidence="1">
    <location>
        <begin position="171"/>
        <end position="189"/>
    </location>
</feature>
<keyword evidence="1" id="KW-1133">Transmembrane helix</keyword>
<evidence type="ECO:0000313" key="3">
    <source>
        <dbReference type="Proteomes" id="UP001241110"/>
    </source>
</evidence>
<accession>A0AAE3QRF6</accession>
<comment type="caution">
    <text evidence="2">The sequence shown here is derived from an EMBL/GenBank/DDBJ whole genome shotgun (WGS) entry which is preliminary data.</text>
</comment>
<keyword evidence="1" id="KW-0812">Transmembrane</keyword>
<proteinExistence type="predicted"/>
<dbReference type="RefSeq" id="WP_313984944.1">
    <property type="nucleotide sequence ID" value="NZ_JASJOS010000013.1"/>
</dbReference>
<dbReference type="Proteomes" id="UP001241110">
    <property type="component" value="Unassembled WGS sequence"/>
</dbReference>
<organism evidence="2 3">
    <name type="scientific">Xanthocytophaga flava</name>
    <dbReference type="NCBI Taxonomy" id="3048013"/>
    <lineage>
        <taxon>Bacteria</taxon>
        <taxon>Pseudomonadati</taxon>
        <taxon>Bacteroidota</taxon>
        <taxon>Cytophagia</taxon>
        <taxon>Cytophagales</taxon>
        <taxon>Rhodocytophagaceae</taxon>
        <taxon>Xanthocytophaga</taxon>
    </lineage>
</organism>
<name>A0AAE3QRF6_9BACT</name>
<dbReference type="EMBL" id="JASJOS010000013">
    <property type="protein sequence ID" value="MDJ1484107.1"/>
    <property type="molecule type" value="Genomic_DNA"/>
</dbReference>
<evidence type="ECO:0000256" key="1">
    <source>
        <dbReference type="SAM" id="Phobius"/>
    </source>
</evidence>
<gene>
    <name evidence="2" type="ORF">QNI16_26655</name>
</gene>
<dbReference type="AlphaFoldDB" id="A0AAE3QRF6"/>